<name>A0A926NCG4_9BACL</name>
<dbReference type="Pfam" id="PF21221">
    <property type="entry name" value="B_lactamase-like_C"/>
    <property type="match status" value="1"/>
</dbReference>
<organism evidence="2 3">
    <name type="scientific">Polycladospora coralii</name>
    <dbReference type="NCBI Taxonomy" id="2771432"/>
    <lineage>
        <taxon>Bacteria</taxon>
        <taxon>Bacillati</taxon>
        <taxon>Bacillota</taxon>
        <taxon>Bacilli</taxon>
        <taxon>Bacillales</taxon>
        <taxon>Thermoactinomycetaceae</taxon>
        <taxon>Polycladospora</taxon>
    </lineage>
</organism>
<evidence type="ECO:0000313" key="3">
    <source>
        <dbReference type="Proteomes" id="UP000661691"/>
    </source>
</evidence>
<sequence length="322" mass="37297">MNRWEDIIEVQLPLPFALKIINAFLIKGKNGYTIIDTGLHIQEDVDKWEEVQSQLGFKWDEVEKIVLTHYHPDHYGLAGTLQAWTGAPVYLSETDYKHAQLFLSDNGDMPEAMASFFSRHGLEVEFVEKIPAHLRSYHRFAEPHPSPSFIKAGDTIYLGDYEYQILHTPGHADGHLSFYDPARKWLIGGDFLLPRISPNISLWPRCDPNPLETYLSTLRQMKEIPVQTVFPSHGKVFHHYEKRIDTLLVHHKHRLEEMKKVLLRTKATTAYEICKQVFGEKLSIHNLRFALSEVLAHLEYLRVQGEIQSITKDGKVLYRIDC</sequence>
<dbReference type="PANTHER" id="PTHR23131">
    <property type="entry name" value="ENDORIBONUCLEASE LACTB2"/>
    <property type="match status" value="1"/>
</dbReference>
<dbReference type="SUPFAM" id="SSF56281">
    <property type="entry name" value="Metallo-hydrolase/oxidoreductase"/>
    <property type="match status" value="1"/>
</dbReference>
<evidence type="ECO:0000313" key="2">
    <source>
        <dbReference type="EMBL" id="MBD1370878.1"/>
    </source>
</evidence>
<dbReference type="AlphaFoldDB" id="A0A926NCG4"/>
<keyword evidence="3" id="KW-1185">Reference proteome</keyword>
<proteinExistence type="predicted"/>
<dbReference type="EMBL" id="JACXAH010000002">
    <property type="protein sequence ID" value="MBD1370878.1"/>
    <property type="molecule type" value="Genomic_DNA"/>
</dbReference>
<dbReference type="InterPro" id="IPR001279">
    <property type="entry name" value="Metallo-B-lactamas"/>
</dbReference>
<feature type="domain" description="Metallo-beta-lactamase" evidence="1">
    <location>
        <begin position="20"/>
        <end position="233"/>
    </location>
</feature>
<dbReference type="SMART" id="SM00849">
    <property type="entry name" value="Lactamase_B"/>
    <property type="match status" value="1"/>
</dbReference>
<accession>A0A926NCG4</accession>
<reference evidence="2" key="1">
    <citation type="submission" date="2020-09" db="EMBL/GenBank/DDBJ databases">
        <title>A novel bacterium of genus Hazenella, isolated from South China Sea.</title>
        <authorList>
            <person name="Huang H."/>
            <person name="Mo K."/>
            <person name="Hu Y."/>
        </authorList>
    </citation>
    <scope>NUCLEOTIDE SEQUENCE</scope>
    <source>
        <strain evidence="2">IB182357</strain>
    </source>
</reference>
<dbReference type="Gene3D" id="1.10.10.10">
    <property type="entry name" value="Winged helix-like DNA-binding domain superfamily/Winged helix DNA-binding domain"/>
    <property type="match status" value="1"/>
</dbReference>
<protein>
    <submittedName>
        <fullName evidence="2">MBL fold metallo-hydrolase</fullName>
    </submittedName>
</protein>
<dbReference type="PANTHER" id="PTHR23131:SF4">
    <property type="entry name" value="METALLO-BETA-LACTAMASE SUPERFAMILY POTEIN"/>
    <property type="match status" value="1"/>
</dbReference>
<dbReference type="InterPro" id="IPR036866">
    <property type="entry name" value="RibonucZ/Hydroxyglut_hydro"/>
</dbReference>
<dbReference type="Pfam" id="PF00753">
    <property type="entry name" value="Lactamase_B"/>
    <property type="match status" value="1"/>
</dbReference>
<dbReference type="Gene3D" id="3.60.15.10">
    <property type="entry name" value="Ribonuclease Z/Hydroxyacylglutathione hydrolase-like"/>
    <property type="match status" value="1"/>
</dbReference>
<dbReference type="InterPro" id="IPR048933">
    <property type="entry name" value="B_lactamase-like_C"/>
</dbReference>
<dbReference type="Proteomes" id="UP000661691">
    <property type="component" value="Unassembled WGS sequence"/>
</dbReference>
<dbReference type="CDD" id="cd07725">
    <property type="entry name" value="TTHA1429-like_MBL-fold"/>
    <property type="match status" value="1"/>
</dbReference>
<evidence type="ECO:0000259" key="1">
    <source>
        <dbReference type="SMART" id="SM00849"/>
    </source>
</evidence>
<dbReference type="RefSeq" id="WP_191139216.1">
    <property type="nucleotide sequence ID" value="NZ_JACXAG020000002.1"/>
</dbReference>
<comment type="caution">
    <text evidence="2">The sequence shown here is derived from an EMBL/GenBank/DDBJ whole genome shotgun (WGS) entry which is preliminary data.</text>
</comment>
<dbReference type="InterPro" id="IPR050662">
    <property type="entry name" value="Sec-metab_biosynth-thioest"/>
</dbReference>
<gene>
    <name evidence="2" type="ORF">IC620_00690</name>
</gene>
<dbReference type="InterPro" id="IPR036388">
    <property type="entry name" value="WH-like_DNA-bd_sf"/>
</dbReference>